<accession>A0A7S4QDH0</accession>
<dbReference type="Pfam" id="PF05721">
    <property type="entry name" value="PhyH"/>
    <property type="match status" value="1"/>
</dbReference>
<organism evidence="2">
    <name type="scientific">Ditylum brightwellii</name>
    <dbReference type="NCBI Taxonomy" id="49249"/>
    <lineage>
        <taxon>Eukaryota</taxon>
        <taxon>Sar</taxon>
        <taxon>Stramenopiles</taxon>
        <taxon>Ochrophyta</taxon>
        <taxon>Bacillariophyta</taxon>
        <taxon>Mediophyceae</taxon>
        <taxon>Lithodesmiophycidae</taxon>
        <taxon>Lithodesmiales</taxon>
        <taxon>Lithodesmiaceae</taxon>
        <taxon>Ditylum</taxon>
    </lineage>
</organism>
<dbReference type="AlphaFoldDB" id="A0A7S4QDH0"/>
<proteinExistence type="predicted"/>
<dbReference type="PANTHER" id="PTHR37563:SF2">
    <property type="entry name" value="PHYTANOYL-COA DIOXYGENASE FAMILY PROTEIN (AFU_ORTHOLOGUE AFUA_2G03330)"/>
    <property type="match status" value="1"/>
</dbReference>
<dbReference type="Gene3D" id="2.60.120.620">
    <property type="entry name" value="q2cbj1_9rhob like domain"/>
    <property type="match status" value="1"/>
</dbReference>
<name>A0A7S4QDH0_9STRA</name>
<evidence type="ECO:0000256" key="1">
    <source>
        <dbReference type="SAM" id="Phobius"/>
    </source>
</evidence>
<sequence>MNLLPLASSSSSTSLIYYGLVLWCYLILTVKAFAVIPHNQKNAALKNNNQPCNTTPLKMSDSAAADLLYKEQEDLIVKRGRLEEELMSNTGAPLLASKVKVRGAGKAGGFGGGGGAGKSKAAALKTEAKSHAKVLKKDGVVRIDNVLPGDVADQLRTYLYDLRKKAESDVESGKVKPIQRFANVLLRKDRCDLTVPLGEDEITTVALQKVLLESAVGGTIKSILGKGSILYELSCLMSDPGSQRQVVHPDTPYLEGKDAVLYTCFIALQDVRMDMGPTAWLPGTHTAKAHELFQDTNTWSEREESSKDELIRTHPSVLGILPRGSCAIFDSRCLHCGTANKSEDYRALFYFSFKNPKVGYPGNPASIRTEIGAAQLTMEQLEGDLESYEKGKGSPLFDEIASKLK</sequence>
<evidence type="ECO:0000313" key="2">
    <source>
        <dbReference type="EMBL" id="CAE4580227.1"/>
    </source>
</evidence>
<dbReference type="InterPro" id="IPR051961">
    <property type="entry name" value="Fungal_Metabolite_Diox"/>
</dbReference>
<protein>
    <submittedName>
        <fullName evidence="2">Uncharacterized protein</fullName>
    </submittedName>
</protein>
<dbReference type="InterPro" id="IPR008775">
    <property type="entry name" value="Phytyl_CoA_dOase-like"/>
</dbReference>
<keyword evidence="1" id="KW-0812">Transmembrane</keyword>
<keyword evidence="1" id="KW-1133">Transmembrane helix</keyword>
<reference evidence="2" key="1">
    <citation type="submission" date="2021-01" db="EMBL/GenBank/DDBJ databases">
        <authorList>
            <person name="Corre E."/>
            <person name="Pelletier E."/>
            <person name="Niang G."/>
            <person name="Scheremetjew M."/>
            <person name="Finn R."/>
            <person name="Kale V."/>
            <person name="Holt S."/>
            <person name="Cochrane G."/>
            <person name="Meng A."/>
            <person name="Brown T."/>
            <person name="Cohen L."/>
        </authorList>
    </citation>
    <scope>NUCLEOTIDE SEQUENCE</scope>
    <source>
        <strain evidence="2">GSO104</strain>
    </source>
</reference>
<dbReference type="EMBL" id="HBNS01001489">
    <property type="protein sequence ID" value="CAE4580227.1"/>
    <property type="molecule type" value="Transcribed_RNA"/>
</dbReference>
<feature type="transmembrane region" description="Helical" evidence="1">
    <location>
        <begin position="15"/>
        <end position="36"/>
    </location>
</feature>
<keyword evidence="1" id="KW-0472">Membrane</keyword>
<dbReference type="SUPFAM" id="SSF51197">
    <property type="entry name" value="Clavaminate synthase-like"/>
    <property type="match status" value="1"/>
</dbReference>
<gene>
    <name evidence="2" type="ORF">DBRI00130_LOCUS1195</name>
</gene>
<dbReference type="PANTHER" id="PTHR37563">
    <property type="entry name" value="PHYTANOYL-COA DIOXYGENASE FAMILY PROTEIN (AFU_ORTHOLOGUE AFUA_2G03330)"/>
    <property type="match status" value="1"/>
</dbReference>